<protein>
    <recommendedName>
        <fullName evidence="4">Transporter</fullName>
    </recommendedName>
</protein>
<feature type="chain" id="PRO_5009758680" description="Transporter" evidence="1">
    <location>
        <begin position="21"/>
        <end position="333"/>
    </location>
</feature>
<dbReference type="Pfam" id="PF13557">
    <property type="entry name" value="Phenol_MetA_deg"/>
    <property type="match status" value="1"/>
</dbReference>
<dbReference type="Proteomes" id="UP000031672">
    <property type="component" value="Unassembled WGS sequence"/>
</dbReference>
<reference evidence="2 3" key="1">
    <citation type="submission" date="2014-11" db="EMBL/GenBank/DDBJ databases">
        <title>Draft Genome Sequence of Vibrio piscirenalis strains CECT 8603T and CECT 8604, two marine Gammaproteobacterium isolated from cultured gilthead sea bream (Sparus aurata).</title>
        <authorList>
            <person name="Arahal D.R."/>
            <person name="Rodrigo-Torres L."/>
            <person name="Lucena T."/>
            <person name="Pujalte M.J."/>
        </authorList>
    </citation>
    <scope>NUCLEOTIDE SEQUENCE [LARGE SCALE GENOMIC DNA]</scope>
    <source>
        <strain evidence="2 3">DCR 1-4-2</strain>
    </source>
</reference>
<gene>
    <name evidence="2" type="ORF">OJ16_16525</name>
</gene>
<feature type="signal peptide" evidence="1">
    <location>
        <begin position="1"/>
        <end position="20"/>
    </location>
</feature>
<name>A0A0C2K358_9VIBR</name>
<dbReference type="SUPFAM" id="SSF56925">
    <property type="entry name" value="OMPA-like"/>
    <property type="match status" value="1"/>
</dbReference>
<dbReference type="OrthoDB" id="5297564at2"/>
<evidence type="ECO:0000313" key="3">
    <source>
        <dbReference type="Proteomes" id="UP000031672"/>
    </source>
</evidence>
<keyword evidence="1" id="KW-0732">Signal</keyword>
<dbReference type="AlphaFoldDB" id="A0A0C2K358"/>
<accession>A0A0C2K358</accession>
<sequence>MTKPLLFSLPLLLISPTLLADNHQTSDEEEAKRAQTVADVIERPGVLTPAGKFGVEASLNYSQNSSNKVSIIGYTVLPTLIVGRIEVSDSDRTTITAGLTGRYGITNDTEVEIRLPFVYRSDQISVRPIQDGASDETINSNLDGGGLGDIEFAVRHQFNFDTTPYWVGSLRVKSDTGKSPYDIEVDPATNVLRDAPTGSGFWSIEPGISMIYPTDPAVLFANASYIYNFKGDVDFDGQSAEIDLGDTISLGAGLGFAINRDLSLSVGFSHQTILKSKINGRTDDEAKLLQLDSLSFGVNYALSPTTSINISAQAGLTEDTPDFQLNIRAPFTF</sequence>
<dbReference type="InterPro" id="IPR025737">
    <property type="entry name" value="FApF"/>
</dbReference>
<keyword evidence="3" id="KW-1185">Reference proteome</keyword>
<accession>A0A0C2NPA3</accession>
<comment type="caution">
    <text evidence="2">The sequence shown here is derived from an EMBL/GenBank/DDBJ whole genome shotgun (WGS) entry which is preliminary data.</text>
</comment>
<evidence type="ECO:0000256" key="1">
    <source>
        <dbReference type="SAM" id="SignalP"/>
    </source>
</evidence>
<dbReference type="RefSeq" id="WP_040992337.1">
    <property type="nucleotide sequence ID" value="NZ_JTKH01000024.1"/>
</dbReference>
<organism evidence="2 3">
    <name type="scientific">Vibrio renipiscarius</name>
    <dbReference type="NCBI Taxonomy" id="1461322"/>
    <lineage>
        <taxon>Bacteria</taxon>
        <taxon>Pseudomonadati</taxon>
        <taxon>Pseudomonadota</taxon>
        <taxon>Gammaproteobacteria</taxon>
        <taxon>Vibrionales</taxon>
        <taxon>Vibrionaceae</taxon>
        <taxon>Vibrio</taxon>
    </lineage>
</organism>
<proteinExistence type="predicted"/>
<dbReference type="InterPro" id="IPR011250">
    <property type="entry name" value="OMP/PagP_B-barrel"/>
</dbReference>
<evidence type="ECO:0008006" key="4">
    <source>
        <dbReference type="Google" id="ProtNLM"/>
    </source>
</evidence>
<evidence type="ECO:0000313" key="2">
    <source>
        <dbReference type="EMBL" id="KII76398.1"/>
    </source>
</evidence>
<dbReference type="EMBL" id="JTKH01000024">
    <property type="protein sequence ID" value="KII76398.1"/>
    <property type="molecule type" value="Genomic_DNA"/>
</dbReference>